<accession>A0A1S0TPI3</accession>
<dbReference type="GeneID" id="9948696"/>
<dbReference type="InterPro" id="IPR036236">
    <property type="entry name" value="Znf_C2H2_sf"/>
</dbReference>
<name>A0A1S0TPI3_LOALO</name>
<proteinExistence type="predicted"/>
<dbReference type="RefSeq" id="XP_003146814.1">
    <property type="nucleotide sequence ID" value="XM_003146766.1"/>
</dbReference>
<gene>
    <name evidence="2" type="ORF">LOAG_11244</name>
</gene>
<dbReference type="AlphaFoldDB" id="A0A1S0TPI3"/>
<dbReference type="InParanoid" id="A0A1S0TPI3"/>
<protein>
    <submittedName>
        <fullName evidence="2">Zinc finger protein</fullName>
    </submittedName>
</protein>
<dbReference type="KEGG" id="loa:LOAG_11244"/>
<dbReference type="CTD" id="9948696"/>
<organism evidence="2">
    <name type="scientific">Loa loa</name>
    <name type="common">Eye worm</name>
    <name type="synonym">Filaria loa</name>
    <dbReference type="NCBI Taxonomy" id="7209"/>
    <lineage>
        <taxon>Eukaryota</taxon>
        <taxon>Metazoa</taxon>
        <taxon>Ecdysozoa</taxon>
        <taxon>Nematoda</taxon>
        <taxon>Chromadorea</taxon>
        <taxon>Rhabditida</taxon>
        <taxon>Spirurina</taxon>
        <taxon>Spiruromorpha</taxon>
        <taxon>Filarioidea</taxon>
        <taxon>Onchocercidae</taxon>
        <taxon>Loa</taxon>
    </lineage>
</organism>
<sequence length="145" mass="16681">MRSHTGKKLHSCPICKENFSRLHYKEDRMRTHTVRSHTAVPHTIKVSHLSAMKKHMRTHTGKSMSLTASLTVVRTIDSHMKVRGSYSSQILMKDQTNCVHGRNGDRQGIKRQVTGCTRSRSPNPAWKRYRNCSLETDPRDDSLVR</sequence>
<dbReference type="OrthoDB" id="10018191at2759"/>
<evidence type="ECO:0000313" key="2">
    <source>
        <dbReference type="EMBL" id="EFO17257.1"/>
    </source>
</evidence>
<dbReference type="EMBL" id="JH712417">
    <property type="protein sequence ID" value="EFO17257.1"/>
    <property type="molecule type" value="Genomic_DNA"/>
</dbReference>
<dbReference type="Gene3D" id="3.30.160.60">
    <property type="entry name" value="Classic Zinc Finger"/>
    <property type="match status" value="1"/>
</dbReference>
<evidence type="ECO:0000256" key="1">
    <source>
        <dbReference type="SAM" id="MobiDB-lite"/>
    </source>
</evidence>
<feature type="region of interest" description="Disordered" evidence="1">
    <location>
        <begin position="102"/>
        <end position="129"/>
    </location>
</feature>
<reference evidence="2" key="1">
    <citation type="submission" date="2012-04" db="EMBL/GenBank/DDBJ databases">
        <title>The Genome Sequence of Loa loa.</title>
        <authorList>
            <consortium name="The Broad Institute Genome Sequencing Platform"/>
            <consortium name="Broad Institute Genome Sequencing Center for Infectious Disease"/>
            <person name="Nutman T.B."/>
            <person name="Fink D.L."/>
            <person name="Russ C."/>
            <person name="Young S."/>
            <person name="Zeng Q."/>
            <person name="Gargeya S."/>
            <person name="Alvarado L."/>
            <person name="Berlin A."/>
            <person name="Chapman S.B."/>
            <person name="Chen Z."/>
            <person name="Freedman E."/>
            <person name="Gellesch M."/>
            <person name="Goldberg J."/>
            <person name="Griggs A."/>
            <person name="Gujja S."/>
            <person name="Heilman E.R."/>
            <person name="Heiman D."/>
            <person name="Howarth C."/>
            <person name="Mehta T."/>
            <person name="Neiman D."/>
            <person name="Pearson M."/>
            <person name="Roberts A."/>
            <person name="Saif S."/>
            <person name="Shea T."/>
            <person name="Shenoy N."/>
            <person name="Sisk P."/>
            <person name="Stolte C."/>
            <person name="Sykes S."/>
            <person name="White J."/>
            <person name="Yandava C."/>
            <person name="Haas B."/>
            <person name="Henn M.R."/>
            <person name="Nusbaum C."/>
            <person name="Birren B."/>
        </authorList>
    </citation>
    <scope>NUCLEOTIDE SEQUENCE [LARGE SCALE GENOMIC DNA]</scope>
</reference>
<dbReference type="SUPFAM" id="SSF57667">
    <property type="entry name" value="beta-beta-alpha zinc fingers"/>
    <property type="match status" value="1"/>
</dbReference>